<dbReference type="EMBL" id="JAGGNH010000003">
    <property type="protein sequence ID" value="KAJ0978809.1"/>
    <property type="molecule type" value="Genomic_DNA"/>
</dbReference>
<reference evidence="3" key="1">
    <citation type="submission" date="2021-03" db="EMBL/GenBank/DDBJ databases">
        <authorList>
            <person name="Li Z."/>
            <person name="Yang C."/>
        </authorList>
    </citation>
    <scope>NUCLEOTIDE SEQUENCE</scope>
    <source>
        <strain evidence="3">Dzin_1.0</strain>
        <tissue evidence="3">Leaf</tissue>
    </source>
</reference>
<organism evidence="3 4">
    <name type="scientific">Dioscorea zingiberensis</name>
    <dbReference type="NCBI Taxonomy" id="325984"/>
    <lineage>
        <taxon>Eukaryota</taxon>
        <taxon>Viridiplantae</taxon>
        <taxon>Streptophyta</taxon>
        <taxon>Embryophyta</taxon>
        <taxon>Tracheophyta</taxon>
        <taxon>Spermatophyta</taxon>
        <taxon>Magnoliopsida</taxon>
        <taxon>Liliopsida</taxon>
        <taxon>Dioscoreales</taxon>
        <taxon>Dioscoreaceae</taxon>
        <taxon>Dioscorea</taxon>
    </lineage>
</organism>
<keyword evidence="4" id="KW-1185">Reference proteome</keyword>
<dbReference type="Pfam" id="PF00310">
    <property type="entry name" value="GATase_2"/>
    <property type="match status" value="1"/>
</dbReference>
<dbReference type="InterPro" id="IPR029055">
    <property type="entry name" value="Ntn_hydrolases_N"/>
</dbReference>
<feature type="domain" description="Glutamine amidotransferase type-2" evidence="2">
    <location>
        <begin position="111"/>
        <end position="177"/>
    </location>
</feature>
<protein>
    <recommendedName>
        <fullName evidence="2">Glutamine amidotransferase type-2 domain-containing protein</fullName>
    </recommendedName>
</protein>
<dbReference type="InterPro" id="IPR017932">
    <property type="entry name" value="GATase_2_dom"/>
</dbReference>
<dbReference type="Proteomes" id="UP001085076">
    <property type="component" value="Miscellaneous, Linkage group lg03"/>
</dbReference>
<accession>A0A9D5CTU4</accession>
<dbReference type="Gene3D" id="3.60.20.10">
    <property type="entry name" value="Glutamine Phosphoribosylpyrophosphate, subunit 1, domain 1"/>
    <property type="match status" value="1"/>
</dbReference>
<gene>
    <name evidence="3" type="ORF">J5N97_014283</name>
</gene>
<evidence type="ECO:0000259" key="2">
    <source>
        <dbReference type="Pfam" id="PF00310"/>
    </source>
</evidence>
<feature type="region of interest" description="Disordered" evidence="1">
    <location>
        <begin position="45"/>
        <end position="65"/>
    </location>
</feature>
<sequence length="186" mass="20929">MEALPQSLPTAQPCRSFLLPFKSVFHASKGSLLFGRVSGISYKSRPRQRSTGAHRRMGDRKGWSSSSSSVRAVLDLGRIWCHSQGFQNRFLVAKIGQKSIFLHSSSVDMWLVITKTFKNEGVEVLGWRPVPVNTNVVGYYAKETMPNIQQVLVKVPKEENADDIERELYICEETCGEGIKIRSLAR</sequence>
<dbReference type="AlphaFoldDB" id="A0A9D5CTU4"/>
<evidence type="ECO:0000256" key="1">
    <source>
        <dbReference type="SAM" id="MobiDB-lite"/>
    </source>
</evidence>
<comment type="caution">
    <text evidence="3">The sequence shown here is derived from an EMBL/GenBank/DDBJ whole genome shotgun (WGS) entry which is preliminary data.</text>
</comment>
<evidence type="ECO:0000313" key="3">
    <source>
        <dbReference type="EMBL" id="KAJ0978809.1"/>
    </source>
</evidence>
<evidence type="ECO:0000313" key="4">
    <source>
        <dbReference type="Proteomes" id="UP001085076"/>
    </source>
</evidence>
<dbReference type="SUPFAM" id="SSF56235">
    <property type="entry name" value="N-terminal nucleophile aminohydrolases (Ntn hydrolases)"/>
    <property type="match status" value="1"/>
</dbReference>
<proteinExistence type="predicted"/>
<reference evidence="3" key="2">
    <citation type="journal article" date="2022" name="Hortic Res">
        <title>The genome of Dioscorea zingiberensis sheds light on the biosynthesis, origin and evolution of the medicinally important diosgenin saponins.</title>
        <authorList>
            <person name="Li Y."/>
            <person name="Tan C."/>
            <person name="Li Z."/>
            <person name="Guo J."/>
            <person name="Li S."/>
            <person name="Chen X."/>
            <person name="Wang C."/>
            <person name="Dai X."/>
            <person name="Yang H."/>
            <person name="Song W."/>
            <person name="Hou L."/>
            <person name="Xu J."/>
            <person name="Tong Z."/>
            <person name="Xu A."/>
            <person name="Yuan X."/>
            <person name="Wang W."/>
            <person name="Yang Q."/>
            <person name="Chen L."/>
            <person name="Sun Z."/>
            <person name="Wang K."/>
            <person name="Pan B."/>
            <person name="Chen J."/>
            <person name="Bao Y."/>
            <person name="Liu F."/>
            <person name="Qi X."/>
            <person name="Gang D.R."/>
            <person name="Wen J."/>
            <person name="Li J."/>
        </authorList>
    </citation>
    <scope>NUCLEOTIDE SEQUENCE</scope>
    <source>
        <strain evidence="3">Dzin_1.0</strain>
    </source>
</reference>
<name>A0A9D5CTU4_9LILI</name>
<feature type="compositionally biased region" description="Basic residues" evidence="1">
    <location>
        <begin position="45"/>
        <end position="58"/>
    </location>
</feature>